<keyword evidence="2" id="KW-1185">Reference proteome</keyword>
<comment type="caution">
    <text evidence="1">The sequence shown here is derived from an EMBL/GenBank/DDBJ whole genome shotgun (WGS) entry which is preliminary data.</text>
</comment>
<evidence type="ECO:0000313" key="2">
    <source>
        <dbReference type="Proteomes" id="UP001186974"/>
    </source>
</evidence>
<reference evidence="1" key="1">
    <citation type="submission" date="2024-09" db="EMBL/GenBank/DDBJ databases">
        <title>Black Yeasts Isolated from many extreme environments.</title>
        <authorList>
            <person name="Coleine C."/>
            <person name="Stajich J.E."/>
            <person name="Selbmann L."/>
        </authorList>
    </citation>
    <scope>NUCLEOTIDE SEQUENCE</scope>
    <source>
        <strain evidence="1">CCFEE 5737</strain>
    </source>
</reference>
<proteinExistence type="predicted"/>
<sequence length="605" mass="65430">MTLLILTETAAGYALFKAKDKKLLKRDDLAEGLETAEGISTELKLKQFLKYDSAAVALEQAAALSESKISPMLRTMLESLKEEKKVSLAVQDPKLANAVSKLPGLSISPIADSSTSDVFRAIREHLPSLIPGLMPDDVNTMSLGLSHSLSRHKLKFSPDKVDTMIIQAIGLLDDLDKELNIYAMRVREWYGWTFPELGRICNDNLAYAKLVLNVGMRSNYATTDLSDILPEEIEGAVKAAAEVSMGTEITDEDITEIKFLAEMVVSFTEYRLELSSYLSNRMQAIAPNLTALVGELVGARLIAHAGSLMNLSKSPASTIQVLGAEKALFRALKTKHDTPKYGLIYHASLIGQATGKNKGKIARMLAAKAALGLRVDSLSEWGADREGADEVEPSDEVKSALGNNARVYIERRLRALEGRPLRATGTAIGPGGQTAKPAKFEIKEARKYNADADGLTGDEPAASGADLLPTPKADKKNKKPLIQEVDDTAAGAEDDEMSVDSDEDSSPAKPTTNGTDSKAQKKAEKEARRAEKAAKKAAKEAKKASKAVKEQEDPDRAARKAAKKAAKHAAEAQTNGTSDVTEKKRKRGDDETGEKKKKKKRSSDV</sequence>
<dbReference type="Proteomes" id="UP001186974">
    <property type="component" value="Unassembled WGS sequence"/>
</dbReference>
<evidence type="ECO:0000313" key="1">
    <source>
        <dbReference type="EMBL" id="KAK3065279.1"/>
    </source>
</evidence>
<accession>A0ACC3DD63</accession>
<gene>
    <name evidence="1" type="primary">NOP58</name>
    <name evidence="1" type="ORF">LTS18_003153</name>
</gene>
<protein>
    <submittedName>
        <fullName evidence="1">Nucleolar protein 58</fullName>
    </submittedName>
</protein>
<dbReference type="EMBL" id="JAWDJW010006341">
    <property type="protein sequence ID" value="KAK3065279.1"/>
    <property type="molecule type" value="Genomic_DNA"/>
</dbReference>
<organism evidence="1 2">
    <name type="scientific">Coniosporium uncinatum</name>
    <dbReference type="NCBI Taxonomy" id="93489"/>
    <lineage>
        <taxon>Eukaryota</taxon>
        <taxon>Fungi</taxon>
        <taxon>Dikarya</taxon>
        <taxon>Ascomycota</taxon>
        <taxon>Pezizomycotina</taxon>
        <taxon>Dothideomycetes</taxon>
        <taxon>Dothideomycetes incertae sedis</taxon>
        <taxon>Coniosporium</taxon>
    </lineage>
</organism>
<name>A0ACC3DD63_9PEZI</name>